<dbReference type="Proteomes" id="UP000004994">
    <property type="component" value="Chromosome 10"/>
</dbReference>
<dbReference type="InterPro" id="IPR036875">
    <property type="entry name" value="Znf_CCHC_sf"/>
</dbReference>
<dbReference type="SUPFAM" id="SSF57756">
    <property type="entry name" value="Retrovirus zinc finger-like domains"/>
    <property type="match status" value="1"/>
</dbReference>
<dbReference type="CDD" id="cd09272">
    <property type="entry name" value="RNase_HI_RT_Ty1"/>
    <property type="match status" value="1"/>
</dbReference>
<dbReference type="Gramene" id="Solyc10g075063.1.1">
    <property type="protein sequence ID" value="Solyc10g075063.1.1"/>
    <property type="gene ID" value="Solyc10g075063.1"/>
</dbReference>
<proteinExistence type="predicted"/>
<dbReference type="InParanoid" id="A0A3Q7JDU2"/>
<dbReference type="InterPro" id="IPR013103">
    <property type="entry name" value="RVT_2"/>
</dbReference>
<dbReference type="STRING" id="4081.A0A3Q7JDU2"/>
<reference evidence="3" key="1">
    <citation type="journal article" date="2012" name="Nature">
        <title>The tomato genome sequence provides insights into fleshy fruit evolution.</title>
        <authorList>
            <consortium name="Tomato Genome Consortium"/>
        </authorList>
    </citation>
    <scope>NUCLEOTIDE SEQUENCE [LARGE SCALE GENOMIC DNA]</scope>
    <source>
        <strain evidence="3">cv. Heinz 1706</strain>
    </source>
</reference>
<dbReference type="Pfam" id="PF07727">
    <property type="entry name" value="RVT_2"/>
    <property type="match status" value="1"/>
</dbReference>
<name>A0A3Q7JDU2_SOLLC</name>
<keyword evidence="4" id="KW-1185">Reference proteome</keyword>
<accession>A0A3Q7JDU2</accession>
<organism evidence="3">
    <name type="scientific">Solanum lycopersicum</name>
    <name type="common">Tomato</name>
    <name type="synonym">Lycopersicon esculentum</name>
    <dbReference type="NCBI Taxonomy" id="4081"/>
    <lineage>
        <taxon>Eukaryota</taxon>
        <taxon>Viridiplantae</taxon>
        <taxon>Streptophyta</taxon>
        <taxon>Embryophyta</taxon>
        <taxon>Tracheophyta</taxon>
        <taxon>Spermatophyta</taxon>
        <taxon>Magnoliopsida</taxon>
        <taxon>eudicotyledons</taxon>
        <taxon>Gunneridae</taxon>
        <taxon>Pentapetalae</taxon>
        <taxon>asterids</taxon>
        <taxon>lamiids</taxon>
        <taxon>Solanales</taxon>
        <taxon>Solanaceae</taxon>
        <taxon>Solanoideae</taxon>
        <taxon>Solaneae</taxon>
        <taxon>Solanum</taxon>
        <taxon>Solanum subgen. Lycopersicon</taxon>
    </lineage>
</organism>
<dbReference type="PANTHER" id="PTHR11439">
    <property type="entry name" value="GAG-POL-RELATED RETROTRANSPOSON"/>
    <property type="match status" value="1"/>
</dbReference>
<dbReference type="GO" id="GO:0003676">
    <property type="term" value="F:nucleic acid binding"/>
    <property type="evidence" value="ECO:0007669"/>
    <property type="project" value="InterPro"/>
</dbReference>
<dbReference type="InterPro" id="IPR043502">
    <property type="entry name" value="DNA/RNA_pol_sf"/>
</dbReference>
<feature type="compositionally biased region" description="Polar residues" evidence="1">
    <location>
        <begin position="94"/>
        <end position="107"/>
    </location>
</feature>
<evidence type="ECO:0000256" key="1">
    <source>
        <dbReference type="SAM" id="MobiDB-lite"/>
    </source>
</evidence>
<evidence type="ECO:0000313" key="4">
    <source>
        <dbReference type="Proteomes" id="UP000004994"/>
    </source>
</evidence>
<evidence type="ECO:0000259" key="2">
    <source>
        <dbReference type="Pfam" id="PF07727"/>
    </source>
</evidence>
<sequence>MPENLISTAMYTSRSNSRNKKPYNPNAFCEYCHMKGHMRNDCNKLLKCDHCHKTGHVKLDCFKLIGYPSEFKGKRDTLVAGNSIYEASPIHHQAPQQFSSQQPTQKESYPAAESGMMPMPMFTPQQHQKLIQMLNQTTVGDTHCVANMAVMIHQTKEMLQQAFKIKDLGELRYFLGLEFARSDAGILIHQRKYALEFISDMGLAGAKPVSTPMELNQKLTTVEFDTNIPSTYPDETLKDPTGYLRLIGRLLYLTTTRPDISFVVQCLNQFMHSPKTSHMEVAIRLVRYSKTEPGLGILMTSKGGSELKVFFDADWGACINSRRSITGYLVQYGGSPISWKSKKQVTVSRSSAEAKYSNGIYSC</sequence>
<protein>
    <recommendedName>
        <fullName evidence="2">Reverse transcriptase Ty1/copia-type domain-containing protein</fullName>
    </recommendedName>
</protein>
<evidence type="ECO:0000313" key="3">
    <source>
        <dbReference type="EnsemblPlants" id="Solyc10g075063.1.1"/>
    </source>
</evidence>
<dbReference type="EnsemblPlants" id="Solyc10g075063.1.1">
    <property type="protein sequence ID" value="Solyc10g075063.1.1"/>
    <property type="gene ID" value="Solyc10g075063.1"/>
</dbReference>
<reference evidence="3" key="2">
    <citation type="submission" date="2019-01" db="UniProtKB">
        <authorList>
            <consortium name="EnsemblPlants"/>
        </authorList>
    </citation>
    <scope>IDENTIFICATION</scope>
    <source>
        <strain evidence="3">cv. Heinz 1706</strain>
    </source>
</reference>
<dbReference type="GO" id="GO:0008270">
    <property type="term" value="F:zinc ion binding"/>
    <property type="evidence" value="ECO:0007669"/>
    <property type="project" value="InterPro"/>
</dbReference>
<feature type="region of interest" description="Disordered" evidence="1">
    <location>
        <begin position="92"/>
        <end position="111"/>
    </location>
</feature>
<dbReference type="PANTHER" id="PTHR11439:SF471">
    <property type="entry name" value="REVERSE TRANSCRIPTASE TY1_COPIA-TYPE DOMAIN-CONTAINING PROTEIN"/>
    <property type="match status" value="1"/>
</dbReference>
<dbReference type="SUPFAM" id="SSF56672">
    <property type="entry name" value="DNA/RNA polymerases"/>
    <property type="match status" value="1"/>
</dbReference>
<dbReference type="AlphaFoldDB" id="A0A3Q7JDU2"/>
<feature type="domain" description="Reverse transcriptase Ty1/copia-type" evidence="2">
    <location>
        <begin position="139"/>
        <end position="214"/>
    </location>
</feature>